<feature type="compositionally biased region" description="Polar residues" evidence="17">
    <location>
        <begin position="25"/>
        <end position="37"/>
    </location>
</feature>
<feature type="compositionally biased region" description="Polar residues" evidence="17">
    <location>
        <begin position="1"/>
        <end position="11"/>
    </location>
</feature>
<feature type="region of interest" description="Disordered" evidence="17">
    <location>
        <begin position="134"/>
        <end position="170"/>
    </location>
</feature>
<keyword evidence="20" id="KW-1185">Reference proteome</keyword>
<dbReference type="Gene3D" id="3.30.470.30">
    <property type="entry name" value="DNA ligase/mRNA capping enzyme"/>
    <property type="match status" value="1"/>
</dbReference>
<dbReference type="InterPro" id="IPR036599">
    <property type="entry name" value="DNA_ligase_N_sf"/>
</dbReference>
<keyword evidence="11" id="KW-0539">Nucleus</keyword>
<evidence type="ECO:0000313" key="20">
    <source>
        <dbReference type="Proteomes" id="UP001497472"/>
    </source>
</evidence>
<feature type="compositionally biased region" description="Basic and acidic residues" evidence="17">
    <location>
        <begin position="146"/>
        <end position="160"/>
    </location>
</feature>
<feature type="compositionally biased region" description="Basic and acidic residues" evidence="17">
    <location>
        <begin position="46"/>
        <end position="63"/>
    </location>
</feature>
<dbReference type="Pfam" id="PF04675">
    <property type="entry name" value="DNA_ligase_A_N"/>
    <property type="match status" value="1"/>
</dbReference>
<dbReference type="Pfam" id="PF04679">
    <property type="entry name" value="DNA_ligase_A_C"/>
    <property type="match status" value="1"/>
</dbReference>
<dbReference type="GO" id="GO:0005739">
    <property type="term" value="C:mitochondrion"/>
    <property type="evidence" value="ECO:0007669"/>
    <property type="project" value="TreeGrafter"/>
</dbReference>
<dbReference type="GO" id="GO:0005524">
    <property type="term" value="F:ATP binding"/>
    <property type="evidence" value="ECO:0007669"/>
    <property type="project" value="UniProtKB-KW"/>
</dbReference>
<evidence type="ECO:0000256" key="2">
    <source>
        <dbReference type="ARBA" id="ARBA00007572"/>
    </source>
</evidence>
<dbReference type="SUPFAM" id="SSF56091">
    <property type="entry name" value="DNA ligase/mRNA capping enzyme, catalytic domain"/>
    <property type="match status" value="1"/>
</dbReference>
<dbReference type="InterPro" id="IPR050191">
    <property type="entry name" value="ATP-dep_DNA_ligase"/>
</dbReference>
<dbReference type="NCBIfam" id="TIGR00574">
    <property type="entry name" value="dnl1"/>
    <property type="match status" value="1"/>
</dbReference>
<dbReference type="PROSITE" id="PS50160">
    <property type="entry name" value="DNA_LIGASE_A3"/>
    <property type="match status" value="1"/>
</dbReference>
<comment type="similarity">
    <text evidence="2 16">Belongs to the ATP-dependent DNA ligase family.</text>
</comment>
<dbReference type="InterPro" id="IPR012308">
    <property type="entry name" value="DNA_ligase_ATP-dep_N"/>
</dbReference>
<dbReference type="CDD" id="cd07900">
    <property type="entry name" value="Adenylation_DNA_ligase_I_Euk"/>
    <property type="match status" value="1"/>
</dbReference>
<dbReference type="PROSITE" id="PS00697">
    <property type="entry name" value="DNA_LIGASE_A1"/>
    <property type="match status" value="1"/>
</dbReference>
<feature type="domain" description="ATP-dependent DNA ligase family profile" evidence="18">
    <location>
        <begin position="564"/>
        <end position="701"/>
    </location>
</feature>
<keyword evidence="6 15" id="KW-0547">Nucleotide-binding</keyword>
<keyword evidence="5" id="KW-0235">DNA replication</keyword>
<evidence type="ECO:0000256" key="14">
    <source>
        <dbReference type="ARBA" id="ARBA00054532"/>
    </source>
</evidence>
<dbReference type="GO" id="GO:0006310">
    <property type="term" value="P:DNA recombination"/>
    <property type="evidence" value="ECO:0007669"/>
    <property type="project" value="UniProtKB-KW"/>
</dbReference>
<dbReference type="Proteomes" id="UP001497472">
    <property type="component" value="Unassembled WGS sequence"/>
</dbReference>
<dbReference type="FunFam" id="3.30.470.30:FF:000002">
    <property type="entry name" value="DNA ligase"/>
    <property type="match status" value="1"/>
</dbReference>
<dbReference type="GO" id="GO:0006281">
    <property type="term" value="P:DNA repair"/>
    <property type="evidence" value="ECO:0007669"/>
    <property type="project" value="UniProtKB-KW"/>
</dbReference>
<sequence>MSQTSIKSFFTATPKKTECKRENSDSFNNEKATPVSNKKNRSAKTTKRERSDSSESDTHDKRSSPVSTPKKTLKRRRIVSFDADSDSNQEKKADEQVNNSEYVDIKIETSSTKSPNNNVETIKLQITPVIKKEEANPTGNKYEQSSIREGKHTPSIEKKSNNKQSNKNNVQHIEEENYNPAKIKYHPINDACWSKGQEVPYLALATTLEEIEATSARLKMIEILSNYLRSVILLTPEDLLPSIYLCLNQLAPAYHSLELGMAETYIMKAVGQCTGRTLAQMKSAAKATGDLGLVAEQARATQRTMFTPAPLTLRKVFAALKEVAQATGHASVNKKIGKIQSLYVACRHSEARYLIRSLEGKLRIGLAEQSVLQALACACAASPPAGPSAGAVDVSAEMSPEKYKARVEEFALTIKTTYCECPNYDALVPVVLQYGVERLPEHCRLSPGVPLKPMLAHPSRGVADLFARFDGENFTCEWKYDGERAQIHVPGNGAPDVGRASIFSRNQENNTSKYPDVIGRLPKLLKASVHSCVLDCEAVAYDKQSGQILPFQILSTRKRKDARESEIKVQVCVFVFDLLYLNGEPLVRRPLDARRALLRDHFNEVEGEWQFARGRDCSSTEEVELELSEALRGSCEGLMVKALEGERARYDIARRSHNWLKLKKDYLEGCGDSIDAVVIGGFHGRGKRVGLYGGFLLACYDPETDAYQSLCKIGTGFSDEDLRTLSATLQSHAIDAPRNYYRYESSLAPDVWFAAASVWEVRCADLSLSPAHHAALGLVDREKGISLRFPRFVRVRDDKTPEQATSSRQIADLYLAQDQVKNTMKRPSHADDDFY</sequence>
<dbReference type="InterPro" id="IPR012309">
    <property type="entry name" value="DNA_ligase_ATP-dep_C"/>
</dbReference>
<dbReference type="CDD" id="cd07969">
    <property type="entry name" value="OBF_DNA_ligase_I"/>
    <property type="match status" value="1"/>
</dbReference>
<dbReference type="InterPro" id="IPR000977">
    <property type="entry name" value="DNA_ligase_ATP-dep"/>
</dbReference>
<evidence type="ECO:0000256" key="11">
    <source>
        <dbReference type="ARBA" id="ARBA00023242"/>
    </source>
</evidence>
<accession>A0AAV1J3R4</accession>
<evidence type="ECO:0000256" key="15">
    <source>
        <dbReference type="RuleBase" id="RU000617"/>
    </source>
</evidence>
<evidence type="ECO:0000256" key="16">
    <source>
        <dbReference type="RuleBase" id="RU004196"/>
    </source>
</evidence>
<evidence type="ECO:0000256" key="8">
    <source>
        <dbReference type="ARBA" id="ARBA00022840"/>
    </source>
</evidence>
<keyword evidence="3 15" id="KW-0436">Ligase</keyword>
<evidence type="ECO:0000256" key="6">
    <source>
        <dbReference type="ARBA" id="ARBA00022741"/>
    </source>
</evidence>
<evidence type="ECO:0000256" key="1">
    <source>
        <dbReference type="ARBA" id="ARBA00004123"/>
    </source>
</evidence>
<evidence type="ECO:0000256" key="5">
    <source>
        <dbReference type="ARBA" id="ARBA00022705"/>
    </source>
</evidence>
<dbReference type="SUPFAM" id="SSF117018">
    <property type="entry name" value="ATP-dependent DNA ligase DNA-binding domain"/>
    <property type="match status" value="1"/>
</dbReference>
<proteinExistence type="inferred from homology"/>
<evidence type="ECO:0000256" key="12">
    <source>
        <dbReference type="ARBA" id="ARBA00023306"/>
    </source>
</evidence>
<feature type="region of interest" description="Disordered" evidence="17">
    <location>
        <begin position="1"/>
        <end position="97"/>
    </location>
</feature>
<keyword evidence="9 15" id="KW-0233">DNA recombination</keyword>
<dbReference type="PANTHER" id="PTHR45674:SF4">
    <property type="entry name" value="DNA LIGASE 1"/>
    <property type="match status" value="1"/>
</dbReference>
<dbReference type="Gene3D" id="3.30.1490.70">
    <property type="match status" value="1"/>
</dbReference>
<organism evidence="19 20">
    <name type="scientific">Leptosia nina</name>
    <dbReference type="NCBI Taxonomy" id="320188"/>
    <lineage>
        <taxon>Eukaryota</taxon>
        <taxon>Metazoa</taxon>
        <taxon>Ecdysozoa</taxon>
        <taxon>Arthropoda</taxon>
        <taxon>Hexapoda</taxon>
        <taxon>Insecta</taxon>
        <taxon>Pterygota</taxon>
        <taxon>Neoptera</taxon>
        <taxon>Endopterygota</taxon>
        <taxon>Lepidoptera</taxon>
        <taxon>Glossata</taxon>
        <taxon>Ditrysia</taxon>
        <taxon>Papilionoidea</taxon>
        <taxon>Pieridae</taxon>
        <taxon>Pierinae</taxon>
        <taxon>Leptosia</taxon>
    </lineage>
</organism>
<dbReference type="InterPro" id="IPR012310">
    <property type="entry name" value="DNA_ligase_ATP-dep_cent"/>
</dbReference>
<dbReference type="InterPro" id="IPR016059">
    <property type="entry name" value="DNA_ligase_ATP-dep_CS"/>
</dbReference>
<name>A0AAV1J3R4_9NEOP</name>
<dbReference type="EC" id="6.5.1.1" evidence="15"/>
<keyword evidence="10 15" id="KW-0234">DNA repair</keyword>
<comment type="catalytic activity">
    <reaction evidence="13 15">
        <text>ATP + (deoxyribonucleotide)n-3'-hydroxyl + 5'-phospho-(deoxyribonucleotide)m = (deoxyribonucleotide)n+m + AMP + diphosphate.</text>
        <dbReference type="EC" id="6.5.1.1"/>
    </reaction>
</comment>
<dbReference type="PANTHER" id="PTHR45674">
    <property type="entry name" value="DNA LIGASE 1/3 FAMILY MEMBER"/>
    <property type="match status" value="1"/>
</dbReference>
<keyword evidence="7 15" id="KW-0227">DNA damage</keyword>
<dbReference type="GO" id="GO:0003677">
    <property type="term" value="F:DNA binding"/>
    <property type="evidence" value="ECO:0007669"/>
    <property type="project" value="InterPro"/>
</dbReference>
<evidence type="ECO:0000256" key="17">
    <source>
        <dbReference type="SAM" id="MobiDB-lite"/>
    </source>
</evidence>
<dbReference type="GO" id="GO:1903461">
    <property type="term" value="P:Okazaki fragment processing involved in mitotic DNA replication"/>
    <property type="evidence" value="ECO:0007669"/>
    <property type="project" value="TreeGrafter"/>
</dbReference>
<dbReference type="GO" id="GO:0071897">
    <property type="term" value="P:DNA biosynthetic process"/>
    <property type="evidence" value="ECO:0007669"/>
    <property type="project" value="InterPro"/>
</dbReference>
<evidence type="ECO:0000259" key="18">
    <source>
        <dbReference type="PROSITE" id="PS50160"/>
    </source>
</evidence>
<dbReference type="EMBL" id="CAVLEF010000004">
    <property type="protein sequence ID" value="CAK1543698.1"/>
    <property type="molecule type" value="Genomic_DNA"/>
</dbReference>
<dbReference type="InterPro" id="IPR012340">
    <property type="entry name" value="NA-bd_OB-fold"/>
</dbReference>
<gene>
    <name evidence="19" type="ORF">LNINA_LOCUS3500</name>
</gene>
<dbReference type="Gene3D" id="2.40.50.140">
    <property type="entry name" value="Nucleic acid-binding proteins"/>
    <property type="match status" value="1"/>
</dbReference>
<evidence type="ECO:0000313" key="19">
    <source>
        <dbReference type="EMBL" id="CAK1543698.1"/>
    </source>
</evidence>
<evidence type="ECO:0000256" key="9">
    <source>
        <dbReference type="ARBA" id="ARBA00023172"/>
    </source>
</evidence>
<feature type="compositionally biased region" description="Basic and acidic residues" evidence="17">
    <location>
        <begin position="15"/>
        <end position="24"/>
    </location>
</feature>
<keyword evidence="4" id="KW-0132">Cell division</keyword>
<evidence type="ECO:0000256" key="4">
    <source>
        <dbReference type="ARBA" id="ARBA00022618"/>
    </source>
</evidence>
<dbReference type="SUPFAM" id="SSF50249">
    <property type="entry name" value="Nucleic acid-binding proteins"/>
    <property type="match status" value="1"/>
</dbReference>
<reference evidence="19 20" key="1">
    <citation type="submission" date="2023-11" db="EMBL/GenBank/DDBJ databases">
        <authorList>
            <person name="Okamura Y."/>
        </authorList>
    </citation>
    <scope>NUCLEOTIDE SEQUENCE [LARGE SCALE GENOMIC DNA]</scope>
</reference>
<dbReference type="AlphaFoldDB" id="A0AAV1J3R4"/>
<dbReference type="Gene3D" id="1.10.3260.10">
    <property type="entry name" value="DNA ligase, ATP-dependent, N-terminal domain"/>
    <property type="match status" value="1"/>
</dbReference>
<dbReference type="GO" id="GO:0005634">
    <property type="term" value="C:nucleus"/>
    <property type="evidence" value="ECO:0007669"/>
    <property type="project" value="UniProtKB-SubCell"/>
</dbReference>
<evidence type="ECO:0000256" key="7">
    <source>
        <dbReference type="ARBA" id="ARBA00022763"/>
    </source>
</evidence>
<dbReference type="Pfam" id="PF01068">
    <property type="entry name" value="DNA_ligase_A_M"/>
    <property type="match status" value="1"/>
</dbReference>
<protein>
    <recommendedName>
        <fullName evidence="15">DNA ligase</fullName>
        <ecNumber evidence="15">6.5.1.1</ecNumber>
    </recommendedName>
</protein>
<keyword evidence="8 15" id="KW-0067">ATP-binding</keyword>
<dbReference type="GO" id="GO:0051301">
    <property type="term" value="P:cell division"/>
    <property type="evidence" value="ECO:0007669"/>
    <property type="project" value="UniProtKB-KW"/>
</dbReference>
<comment type="subcellular location">
    <subcellularLocation>
        <location evidence="1">Nucleus</location>
    </subcellularLocation>
</comment>
<dbReference type="FunFam" id="1.10.3260.10:FF:000001">
    <property type="entry name" value="DNA ligase"/>
    <property type="match status" value="1"/>
</dbReference>
<keyword evidence="12" id="KW-0131">Cell cycle</keyword>
<comment type="function">
    <text evidence="14">DNA ligase that seals nicks in double-stranded DNA during DNA replication, DNA recombination and DNA repair.</text>
</comment>
<comment type="caution">
    <text evidence="19">The sequence shown here is derived from an EMBL/GenBank/DDBJ whole genome shotgun (WGS) entry which is preliminary data.</text>
</comment>
<dbReference type="FunFam" id="2.40.50.140:FF:000062">
    <property type="entry name" value="DNA ligase"/>
    <property type="match status" value="1"/>
</dbReference>
<evidence type="ECO:0000256" key="10">
    <source>
        <dbReference type="ARBA" id="ARBA00023204"/>
    </source>
</evidence>
<dbReference type="GO" id="GO:0003910">
    <property type="term" value="F:DNA ligase (ATP) activity"/>
    <property type="evidence" value="ECO:0007669"/>
    <property type="project" value="UniProtKB-EC"/>
</dbReference>
<evidence type="ECO:0000256" key="13">
    <source>
        <dbReference type="ARBA" id="ARBA00034003"/>
    </source>
</evidence>
<evidence type="ECO:0000256" key="3">
    <source>
        <dbReference type="ARBA" id="ARBA00022598"/>
    </source>
</evidence>